<gene>
    <name evidence="2" type="ORF">SCL_0223</name>
</gene>
<dbReference type="OrthoDB" id="9805360at2"/>
<sequence length="86" mass="9876">MVTRITEAMVYDALRKVIDPELRHNIVDLGFVQEMDIVDDYVHLDIQLTTPYCPYAENIVAQIKRAVEGVPGVKRVEVERACMKED</sequence>
<dbReference type="Pfam" id="PF01883">
    <property type="entry name" value="FeS_assembly_P"/>
    <property type="match status" value="1"/>
</dbReference>
<dbReference type="PANTHER" id="PTHR42831:SF1">
    <property type="entry name" value="FE-S PROTEIN MATURATION AUXILIARY FACTOR YITW"/>
    <property type="match status" value="1"/>
</dbReference>
<evidence type="ECO:0000313" key="3">
    <source>
        <dbReference type="Proteomes" id="UP000243180"/>
    </source>
</evidence>
<protein>
    <recommendedName>
        <fullName evidence="1">MIP18 family-like domain-containing protein</fullName>
    </recommendedName>
</protein>
<reference evidence="2 3" key="1">
    <citation type="submission" date="2015-05" db="EMBL/GenBank/DDBJ databases">
        <title>Complete genome sequence of a sulfur-oxidizing gammaproteobacterium strain HA5.</title>
        <authorList>
            <person name="Miura A."/>
            <person name="Kojima H."/>
            <person name="Fukui M."/>
        </authorList>
    </citation>
    <scope>NUCLEOTIDE SEQUENCE [LARGE SCALE GENOMIC DNA]</scope>
    <source>
        <strain evidence="2 3">HA5</strain>
    </source>
</reference>
<dbReference type="InterPro" id="IPR052339">
    <property type="entry name" value="Fe-S_Maturation_MIP18"/>
</dbReference>
<evidence type="ECO:0000259" key="1">
    <source>
        <dbReference type="Pfam" id="PF01883"/>
    </source>
</evidence>
<feature type="domain" description="MIP18 family-like" evidence="1">
    <location>
        <begin position="7"/>
        <end position="78"/>
    </location>
</feature>
<dbReference type="Proteomes" id="UP000243180">
    <property type="component" value="Chromosome"/>
</dbReference>
<dbReference type="PANTHER" id="PTHR42831">
    <property type="entry name" value="FE-S PROTEIN MATURATION AUXILIARY FACTOR YITW"/>
    <property type="match status" value="1"/>
</dbReference>
<dbReference type="RefSeq" id="WP_096359219.1">
    <property type="nucleotide sequence ID" value="NZ_AP014879.1"/>
</dbReference>
<dbReference type="KEGG" id="slim:SCL_0223"/>
<dbReference type="SUPFAM" id="SSF117916">
    <property type="entry name" value="Fe-S cluster assembly (FSCA) domain-like"/>
    <property type="match status" value="1"/>
</dbReference>
<dbReference type="AlphaFoldDB" id="A0A1B4XCN8"/>
<organism evidence="2 3">
    <name type="scientific">Sulfuricaulis limicola</name>
    <dbReference type="NCBI Taxonomy" id="1620215"/>
    <lineage>
        <taxon>Bacteria</taxon>
        <taxon>Pseudomonadati</taxon>
        <taxon>Pseudomonadota</taxon>
        <taxon>Gammaproteobacteria</taxon>
        <taxon>Acidiferrobacterales</taxon>
        <taxon>Acidiferrobacteraceae</taxon>
        <taxon>Sulfuricaulis</taxon>
    </lineage>
</organism>
<name>A0A1B4XCN8_9GAMM</name>
<keyword evidence="3" id="KW-1185">Reference proteome</keyword>
<proteinExistence type="predicted"/>
<dbReference type="InterPro" id="IPR002744">
    <property type="entry name" value="MIP18-like"/>
</dbReference>
<dbReference type="EMBL" id="AP014879">
    <property type="protein sequence ID" value="BAV32545.1"/>
    <property type="molecule type" value="Genomic_DNA"/>
</dbReference>
<accession>A0A1B4XCN8</accession>
<dbReference type="InterPro" id="IPR034904">
    <property type="entry name" value="FSCA_dom_sf"/>
</dbReference>
<dbReference type="Gene3D" id="3.30.300.130">
    <property type="entry name" value="Fe-S cluster assembly (FSCA)"/>
    <property type="match status" value="1"/>
</dbReference>
<evidence type="ECO:0000313" key="2">
    <source>
        <dbReference type="EMBL" id="BAV32545.1"/>
    </source>
</evidence>
<dbReference type="InParanoid" id="A0A1B4XCN8"/>